<keyword evidence="2" id="KW-0560">Oxidoreductase</keyword>
<dbReference type="Proteomes" id="UP000617555">
    <property type="component" value="Unassembled WGS sequence"/>
</dbReference>
<organism evidence="3 4">
    <name type="scientific">Shewanella inventionis</name>
    <dbReference type="NCBI Taxonomy" id="1738770"/>
    <lineage>
        <taxon>Bacteria</taxon>
        <taxon>Pseudomonadati</taxon>
        <taxon>Pseudomonadota</taxon>
        <taxon>Gammaproteobacteria</taxon>
        <taxon>Alteromonadales</taxon>
        <taxon>Shewanellaceae</taxon>
        <taxon>Shewanella</taxon>
    </lineage>
</organism>
<comment type="similarity">
    <text evidence="1">Belongs to the short-chain dehydrogenases/reductases (SDR) family.</text>
</comment>
<proteinExistence type="inferred from homology"/>
<dbReference type="InterPro" id="IPR002347">
    <property type="entry name" value="SDR_fam"/>
</dbReference>
<dbReference type="PRINTS" id="PR00080">
    <property type="entry name" value="SDRFAMILY"/>
</dbReference>
<dbReference type="Pfam" id="PF13561">
    <property type="entry name" value="adh_short_C2"/>
    <property type="match status" value="1"/>
</dbReference>
<dbReference type="PRINTS" id="PR00081">
    <property type="entry name" value="GDHRDH"/>
</dbReference>
<reference evidence="4" key="1">
    <citation type="journal article" date="2019" name="Int. J. Syst. Evol. Microbiol.">
        <title>The Global Catalogue of Microorganisms (GCM) 10K type strain sequencing project: providing services to taxonomists for standard genome sequencing and annotation.</title>
        <authorList>
            <consortium name="The Broad Institute Genomics Platform"/>
            <consortium name="The Broad Institute Genome Sequencing Center for Infectious Disease"/>
            <person name="Wu L."/>
            <person name="Ma J."/>
        </authorList>
    </citation>
    <scope>NUCLEOTIDE SEQUENCE [LARGE SCALE GENOMIC DNA]</scope>
    <source>
        <strain evidence="4">CGMCC 1.15339</strain>
    </source>
</reference>
<dbReference type="SUPFAM" id="SSF51735">
    <property type="entry name" value="NAD(P)-binding Rossmann-fold domains"/>
    <property type="match status" value="1"/>
</dbReference>
<protein>
    <submittedName>
        <fullName evidence="3">3-phenylpropionate-dihydrodiol/cinnamic acid-dihydrodiol dehydrogenase</fullName>
    </submittedName>
</protein>
<comment type="caution">
    <text evidence="3">The sequence shown here is derived from an EMBL/GenBank/DDBJ whole genome shotgun (WGS) entry which is preliminary data.</text>
</comment>
<evidence type="ECO:0000256" key="1">
    <source>
        <dbReference type="ARBA" id="ARBA00006484"/>
    </source>
</evidence>
<dbReference type="RefSeq" id="WP_229706724.1">
    <property type="nucleotide sequence ID" value="NZ_BMII01000049.1"/>
</dbReference>
<gene>
    <name evidence="3" type="primary">hcaB</name>
    <name evidence="3" type="ORF">GCM10011607_39330</name>
</gene>
<evidence type="ECO:0000256" key="2">
    <source>
        <dbReference type="ARBA" id="ARBA00023002"/>
    </source>
</evidence>
<dbReference type="Gene3D" id="3.40.50.720">
    <property type="entry name" value="NAD(P)-binding Rossmann-like Domain"/>
    <property type="match status" value="1"/>
</dbReference>
<keyword evidence="4" id="KW-1185">Reference proteome</keyword>
<dbReference type="PROSITE" id="PS00061">
    <property type="entry name" value="ADH_SHORT"/>
    <property type="match status" value="1"/>
</dbReference>
<dbReference type="PANTHER" id="PTHR43008">
    <property type="entry name" value="BENZIL REDUCTASE"/>
    <property type="match status" value="1"/>
</dbReference>
<evidence type="ECO:0000313" key="3">
    <source>
        <dbReference type="EMBL" id="GGB75131.1"/>
    </source>
</evidence>
<dbReference type="InterPro" id="IPR036291">
    <property type="entry name" value="NAD(P)-bd_dom_sf"/>
</dbReference>
<name>A0ABQ1JQN8_9GAMM</name>
<dbReference type="NCBIfam" id="NF004849">
    <property type="entry name" value="PRK06200.1"/>
    <property type="match status" value="1"/>
</dbReference>
<dbReference type="PANTHER" id="PTHR43008:SF4">
    <property type="entry name" value="CHAIN DEHYDROGENASE, PUTATIVE (AFU_ORTHOLOGUE AFUA_4G08710)-RELATED"/>
    <property type="match status" value="1"/>
</dbReference>
<dbReference type="InterPro" id="IPR020904">
    <property type="entry name" value="Sc_DH/Rdtase_CS"/>
</dbReference>
<dbReference type="EMBL" id="BMII01000049">
    <property type="protein sequence ID" value="GGB75131.1"/>
    <property type="molecule type" value="Genomic_DNA"/>
</dbReference>
<sequence length="266" mass="27952">MMKLQDQVAIITGASSGIGLAVAKRFINEGAKLGLLVRTEKDAEMLNETFGDKVIVTIGDVRNYSDNEKLVESTVNKFGKLDCFIGNAGIWDYMSAVNTTDAKLLESGYRELFDINLLGYVLGAKASLAALKESKGSMIFTASSSSYSLGGGGPLYVASKHAVLGFIRALAWESAPDIRVNGVAAGGTLTPLSGPSSLGLEDANLETSDGIEEMIGAMTPLKFASKPEDHAGIFALLASREDGKYMTGAVILSDGGIGLGMRPDQK</sequence>
<accession>A0ABQ1JQN8</accession>
<evidence type="ECO:0000313" key="4">
    <source>
        <dbReference type="Proteomes" id="UP000617555"/>
    </source>
</evidence>